<organism evidence="1 2">
    <name type="scientific">Roseiarcus fermentans</name>
    <dbReference type="NCBI Taxonomy" id="1473586"/>
    <lineage>
        <taxon>Bacteria</taxon>
        <taxon>Pseudomonadati</taxon>
        <taxon>Pseudomonadota</taxon>
        <taxon>Alphaproteobacteria</taxon>
        <taxon>Hyphomicrobiales</taxon>
        <taxon>Roseiarcaceae</taxon>
        <taxon>Roseiarcus</taxon>
    </lineage>
</organism>
<reference evidence="1 2" key="1">
    <citation type="submission" date="2018-06" db="EMBL/GenBank/DDBJ databases">
        <title>Genomic Encyclopedia of Type Strains, Phase IV (KMG-IV): sequencing the most valuable type-strain genomes for metagenomic binning, comparative biology and taxonomic classification.</title>
        <authorList>
            <person name="Goeker M."/>
        </authorList>
    </citation>
    <scope>NUCLEOTIDE SEQUENCE [LARGE SCALE GENOMIC DNA]</scope>
    <source>
        <strain evidence="1 2">DSM 24875</strain>
    </source>
</reference>
<sequence>MDWRQIANGWKQLVAKAFPRGVAQEIDSQANRSKLAALSGEDEYDEGRITPYIPDNHCERNDSSLHLSC</sequence>
<dbReference type="Proteomes" id="UP000253529">
    <property type="component" value="Unassembled WGS sequence"/>
</dbReference>
<dbReference type="EMBL" id="QNRK01000019">
    <property type="protein sequence ID" value="RBP10403.1"/>
    <property type="molecule type" value="Genomic_DNA"/>
</dbReference>
<accession>A0A366F6Z0</accession>
<protein>
    <submittedName>
        <fullName evidence="1">Uncharacterized protein</fullName>
    </submittedName>
</protein>
<dbReference type="RefSeq" id="WP_147262797.1">
    <property type="nucleotide sequence ID" value="NZ_QNRK01000019.1"/>
</dbReference>
<keyword evidence="2" id="KW-1185">Reference proteome</keyword>
<dbReference type="AlphaFoldDB" id="A0A366F6Z0"/>
<comment type="caution">
    <text evidence="1">The sequence shown here is derived from an EMBL/GenBank/DDBJ whole genome shotgun (WGS) entry which is preliminary data.</text>
</comment>
<gene>
    <name evidence="1" type="ORF">DFR50_11974</name>
</gene>
<name>A0A366F6Z0_9HYPH</name>
<dbReference type="OrthoDB" id="9932096at2"/>
<evidence type="ECO:0000313" key="2">
    <source>
        <dbReference type="Proteomes" id="UP000253529"/>
    </source>
</evidence>
<proteinExistence type="predicted"/>
<evidence type="ECO:0000313" key="1">
    <source>
        <dbReference type="EMBL" id="RBP10403.1"/>
    </source>
</evidence>